<evidence type="ECO:0000313" key="17">
    <source>
        <dbReference type="EMBL" id="KAK6639538.1"/>
    </source>
</evidence>
<dbReference type="PANTHER" id="PTHR42643:SF30">
    <property type="entry name" value="IONOTROPIC RECEPTOR 40A-RELATED"/>
    <property type="match status" value="1"/>
</dbReference>
<feature type="compositionally biased region" description="Basic and acidic residues" evidence="13">
    <location>
        <begin position="614"/>
        <end position="631"/>
    </location>
</feature>
<dbReference type="GO" id="GO:0050906">
    <property type="term" value="P:detection of stimulus involved in sensory perception"/>
    <property type="evidence" value="ECO:0007669"/>
    <property type="project" value="UniProtKB-ARBA"/>
</dbReference>
<evidence type="ECO:0000256" key="11">
    <source>
        <dbReference type="ARBA" id="ARBA00023286"/>
    </source>
</evidence>
<keyword evidence="7" id="KW-0406">Ion transport</keyword>
<evidence type="ECO:0000256" key="4">
    <source>
        <dbReference type="ARBA" id="ARBA00022475"/>
    </source>
</evidence>
<evidence type="ECO:0000256" key="10">
    <source>
        <dbReference type="ARBA" id="ARBA00023180"/>
    </source>
</evidence>
<sequence length="800" mass="91917">MLGRTDGFEGISRARKIVLGVGFFFISVLSSRKFVCGSSSHQDNLLKSELNLQNGTLTAAIKDIILGLPSPHVNLLFDNLSDSNFPETLCRTLHQADITTSVYVISKELAQVEEQFCTYVRESLSKYQDVVNIAFLDRNAAVDLFWMLQQQDLIHRKVLYMFYWDHQLIESEFFTDHFEAMRIAVISSPRAGIFRVHYSQADPLGVSSLSLVNWWSLGQGLFKRPLLPPVEKVYKNFNGRLFEVPVIHKPPWNFVEYTNDSFRADGGRDDKLLTVMAEKLNFRYKYVDPPERLQGSGISENGTFSGVLGQVWQREVDFFMGDVTITYDRARAVEFSFFTLVDSEAFVTHRPSKLNEAFALVRPFQWQVWPPIIATFALYGPILFLVIELPHIWMKTKRRGKTRWRLLWDCVWFSTSTFLRQGGVYPAHSHKVRLMLVLVTLGATYVIGDMYSANLTSLLARPGREKPITVLEQLEVAMKTRGYELLVEKHSSSYTTLQNGTGIYERLWKKMQTQQQFVIESVESGMKMVKKRRNIAILGGRETLFFDTRRFGSYNFQLSEKLNTRYSAIAMQVGCPFLENFNKILMQLFECGILSKMTENEYERLGENQRAAANKREADEKSEANKDETQKAEVVSPLSDMDKQDDQRLDHAILGFDTRHQLKPLSTRMLQGAFYILVIGNAVAGIVLLIEINATRLRKALHLGERCHWCCFPRNSKNAHRPLKEICTKYLKEFLNDLFHVGAQMENENDEKTTANENNAMDRWEPNSQKRESNKTSTNLSSTGKAVLTVSFNHAKEWSR</sequence>
<feature type="region of interest" description="Disordered" evidence="13">
    <location>
        <begin position="745"/>
        <end position="782"/>
    </location>
</feature>
<evidence type="ECO:0000256" key="5">
    <source>
        <dbReference type="ARBA" id="ARBA00022692"/>
    </source>
</evidence>
<accession>A0AAN8Q6H0</accession>
<keyword evidence="8 14" id="KW-0472">Membrane</keyword>
<evidence type="ECO:0000256" key="6">
    <source>
        <dbReference type="ARBA" id="ARBA00022989"/>
    </source>
</evidence>
<keyword evidence="5 14" id="KW-0812">Transmembrane</keyword>
<evidence type="ECO:0000313" key="18">
    <source>
        <dbReference type="Proteomes" id="UP001372834"/>
    </source>
</evidence>
<feature type="compositionally biased region" description="Basic and acidic residues" evidence="13">
    <location>
        <begin position="750"/>
        <end position="774"/>
    </location>
</feature>
<feature type="transmembrane region" description="Helical" evidence="14">
    <location>
        <begin position="672"/>
        <end position="690"/>
    </location>
</feature>
<dbReference type="Gene3D" id="3.40.190.10">
    <property type="entry name" value="Periplasmic binding protein-like II"/>
    <property type="match status" value="1"/>
</dbReference>
<gene>
    <name evidence="17" type="ORF">RUM43_007811</name>
</gene>
<keyword evidence="9" id="KW-0675">Receptor</keyword>
<evidence type="ECO:0000256" key="3">
    <source>
        <dbReference type="ARBA" id="ARBA00022448"/>
    </source>
</evidence>
<keyword evidence="6 14" id="KW-1133">Transmembrane helix</keyword>
<dbReference type="SUPFAM" id="SSF53850">
    <property type="entry name" value="Periplasmic binding protein-like II"/>
    <property type="match status" value="1"/>
</dbReference>
<dbReference type="PANTHER" id="PTHR42643">
    <property type="entry name" value="IONOTROPIC RECEPTOR 20A-RELATED"/>
    <property type="match status" value="1"/>
</dbReference>
<evidence type="ECO:0008006" key="19">
    <source>
        <dbReference type="Google" id="ProtNLM"/>
    </source>
</evidence>
<comment type="subcellular location">
    <subcellularLocation>
        <location evidence="1">Cell membrane</location>
        <topology evidence="1">Multi-pass membrane protein</topology>
    </subcellularLocation>
</comment>
<name>A0AAN8Q6H0_POLSC</name>
<keyword evidence="3" id="KW-0813">Transport</keyword>
<feature type="region of interest" description="Disordered" evidence="13">
    <location>
        <begin position="608"/>
        <end position="643"/>
    </location>
</feature>
<evidence type="ECO:0000256" key="8">
    <source>
        <dbReference type="ARBA" id="ARBA00023136"/>
    </source>
</evidence>
<dbReference type="GO" id="GO:0015276">
    <property type="term" value="F:ligand-gated monoatomic ion channel activity"/>
    <property type="evidence" value="ECO:0007669"/>
    <property type="project" value="InterPro"/>
</dbReference>
<comment type="similarity">
    <text evidence="2">Belongs to the glutamate-gated ion channel (TC 1.A.10.1) family.</text>
</comment>
<feature type="domain" description="Ionotropic glutamate receptor C-terminal" evidence="15">
    <location>
        <begin position="365"/>
        <end position="680"/>
    </location>
</feature>
<dbReference type="AlphaFoldDB" id="A0AAN8Q6H0"/>
<keyword evidence="10" id="KW-0325">Glycoprotein</keyword>
<feature type="transmembrane region" description="Helical" evidence="14">
    <location>
        <begin position="432"/>
        <end position="451"/>
    </location>
</feature>
<dbReference type="InterPro" id="IPR052192">
    <property type="entry name" value="Insect_Ionotropic_Sensory_Rcpt"/>
</dbReference>
<dbReference type="InterPro" id="IPR019594">
    <property type="entry name" value="Glu/Gly-bd"/>
</dbReference>
<evidence type="ECO:0000259" key="15">
    <source>
        <dbReference type="Pfam" id="PF00060"/>
    </source>
</evidence>
<evidence type="ECO:0000256" key="13">
    <source>
        <dbReference type="SAM" id="MobiDB-lite"/>
    </source>
</evidence>
<reference evidence="17 18" key="1">
    <citation type="submission" date="2023-10" db="EMBL/GenBank/DDBJ databases">
        <title>Genomes of two closely related lineages of the louse Polyplax serrata with different host specificities.</title>
        <authorList>
            <person name="Martinu J."/>
            <person name="Tarabai H."/>
            <person name="Stefka J."/>
            <person name="Hypsa V."/>
        </authorList>
    </citation>
    <scope>NUCLEOTIDE SEQUENCE [LARGE SCALE GENOMIC DNA]</scope>
    <source>
        <strain evidence="17">HR10_N</strain>
    </source>
</reference>
<protein>
    <recommendedName>
        <fullName evidence="19">Ionotropic receptor 40a</fullName>
    </recommendedName>
</protein>
<dbReference type="Gene3D" id="1.10.287.70">
    <property type="match status" value="1"/>
</dbReference>
<evidence type="ECO:0000256" key="2">
    <source>
        <dbReference type="ARBA" id="ARBA00008685"/>
    </source>
</evidence>
<evidence type="ECO:0000259" key="16">
    <source>
        <dbReference type="Pfam" id="PF10613"/>
    </source>
</evidence>
<dbReference type="Pfam" id="PF00060">
    <property type="entry name" value="Lig_chan"/>
    <property type="match status" value="1"/>
</dbReference>
<organism evidence="17 18">
    <name type="scientific">Polyplax serrata</name>
    <name type="common">Common mouse louse</name>
    <dbReference type="NCBI Taxonomy" id="468196"/>
    <lineage>
        <taxon>Eukaryota</taxon>
        <taxon>Metazoa</taxon>
        <taxon>Ecdysozoa</taxon>
        <taxon>Arthropoda</taxon>
        <taxon>Hexapoda</taxon>
        <taxon>Insecta</taxon>
        <taxon>Pterygota</taxon>
        <taxon>Neoptera</taxon>
        <taxon>Paraneoptera</taxon>
        <taxon>Psocodea</taxon>
        <taxon>Troctomorpha</taxon>
        <taxon>Phthiraptera</taxon>
        <taxon>Anoplura</taxon>
        <taxon>Polyplacidae</taxon>
        <taxon>Polyplax</taxon>
    </lineage>
</organism>
<feature type="transmembrane region" description="Helical" evidence="14">
    <location>
        <begin position="368"/>
        <end position="394"/>
    </location>
</feature>
<keyword evidence="4" id="KW-1003">Cell membrane</keyword>
<evidence type="ECO:0000256" key="12">
    <source>
        <dbReference type="ARBA" id="ARBA00023303"/>
    </source>
</evidence>
<evidence type="ECO:0000256" key="14">
    <source>
        <dbReference type="SAM" id="Phobius"/>
    </source>
</evidence>
<evidence type="ECO:0000256" key="7">
    <source>
        <dbReference type="ARBA" id="ARBA00023065"/>
    </source>
</evidence>
<feature type="domain" description="Ionotropic glutamate receptor L-glutamate and glycine-binding" evidence="16">
    <location>
        <begin position="246"/>
        <end position="336"/>
    </location>
</feature>
<keyword evidence="11" id="KW-1071">Ligand-gated ion channel</keyword>
<dbReference type="GO" id="GO:0005886">
    <property type="term" value="C:plasma membrane"/>
    <property type="evidence" value="ECO:0007669"/>
    <property type="project" value="UniProtKB-SubCell"/>
</dbReference>
<proteinExistence type="inferred from homology"/>
<evidence type="ECO:0000256" key="9">
    <source>
        <dbReference type="ARBA" id="ARBA00023170"/>
    </source>
</evidence>
<dbReference type="Pfam" id="PF10613">
    <property type="entry name" value="Lig_chan-Glu_bd"/>
    <property type="match status" value="1"/>
</dbReference>
<dbReference type="Proteomes" id="UP001372834">
    <property type="component" value="Unassembled WGS sequence"/>
</dbReference>
<dbReference type="EMBL" id="JAWJWE010000003">
    <property type="protein sequence ID" value="KAK6639538.1"/>
    <property type="molecule type" value="Genomic_DNA"/>
</dbReference>
<comment type="caution">
    <text evidence="17">The sequence shown here is derived from an EMBL/GenBank/DDBJ whole genome shotgun (WGS) entry which is preliminary data.</text>
</comment>
<keyword evidence="12" id="KW-0407">Ion channel</keyword>
<evidence type="ECO:0000256" key="1">
    <source>
        <dbReference type="ARBA" id="ARBA00004651"/>
    </source>
</evidence>
<dbReference type="InterPro" id="IPR001320">
    <property type="entry name" value="Iontro_rcpt_C"/>
</dbReference>